<sequence>MSLNSLQQKYAEEAAKRYRPEGLTLLTLQESSSDKLRALTDGIWADHNALNAMVASSKLCALFKLA</sequence>
<dbReference type="EMBL" id="CDPU01000217">
    <property type="protein sequence ID" value="CEO57996.1"/>
    <property type="molecule type" value="Genomic_DNA"/>
</dbReference>
<dbReference type="AlphaFoldDB" id="A0A0B7KT04"/>
<gene>
    <name evidence="1" type="ORF">BN869_000014054_1</name>
</gene>
<organism evidence="1">
    <name type="scientific">Bionectria ochroleuca</name>
    <name type="common">Gliocladium roseum</name>
    <dbReference type="NCBI Taxonomy" id="29856"/>
    <lineage>
        <taxon>Eukaryota</taxon>
        <taxon>Fungi</taxon>
        <taxon>Dikarya</taxon>
        <taxon>Ascomycota</taxon>
        <taxon>Pezizomycotina</taxon>
        <taxon>Sordariomycetes</taxon>
        <taxon>Hypocreomycetidae</taxon>
        <taxon>Hypocreales</taxon>
        <taxon>Bionectriaceae</taxon>
        <taxon>Clonostachys</taxon>
    </lineage>
</organism>
<protein>
    <submittedName>
        <fullName evidence="1">Uncharacterized protein</fullName>
    </submittedName>
</protein>
<evidence type="ECO:0000313" key="1">
    <source>
        <dbReference type="EMBL" id="CEO57996.1"/>
    </source>
</evidence>
<name>A0A0B7KT04_BIOOC</name>
<reference evidence="1" key="1">
    <citation type="submission" date="2015-01" db="EMBL/GenBank/DDBJ databases">
        <authorList>
            <person name="Durling Mikael"/>
        </authorList>
    </citation>
    <scope>NUCLEOTIDE SEQUENCE</scope>
</reference>
<accession>A0A0B7KT04</accession>
<proteinExistence type="predicted"/>